<accession>A0AAW3AFY5</accession>
<keyword evidence="5" id="KW-1185">Reference proteome</keyword>
<reference evidence="4 5" key="1">
    <citation type="submission" date="2024-02" db="EMBL/GenBank/DDBJ databases">
        <title>FIRST GENOME SEQUENCES OF Leishmania (Viannia) shawi, Leishmania (Viannia) lindenbergi AND Leishmania (Viannia) utingensis.</title>
        <authorList>
            <person name="Resadore F."/>
            <person name="Custodio M.G.F."/>
            <person name="Boite M.C."/>
            <person name="Cupolillo E."/>
            <person name="Ferreira G.E.M."/>
        </authorList>
    </citation>
    <scope>NUCLEOTIDE SEQUENCE [LARGE SCALE GENOMIC DNA]</scope>
    <source>
        <strain evidence="4 5">MHOM/BR/1966/M15733</strain>
    </source>
</reference>
<protein>
    <recommendedName>
        <fullName evidence="1">RNA uridylyltransferase</fullName>
        <ecNumber evidence="1">2.7.7.52</ecNumber>
    </recommendedName>
</protein>
<dbReference type="Pfam" id="PF22600">
    <property type="entry name" value="MTPAP-like_central"/>
    <property type="match status" value="1"/>
</dbReference>
<evidence type="ECO:0000256" key="1">
    <source>
        <dbReference type="ARBA" id="ARBA00012472"/>
    </source>
</evidence>
<evidence type="ECO:0000313" key="4">
    <source>
        <dbReference type="EMBL" id="KAL0505734.1"/>
    </source>
</evidence>
<dbReference type="Gene3D" id="3.30.460.10">
    <property type="entry name" value="Beta Polymerase, domain 2"/>
    <property type="match status" value="1"/>
</dbReference>
<gene>
    <name evidence="4" type="ORF">Q4I31_003515</name>
</gene>
<dbReference type="GO" id="GO:0050265">
    <property type="term" value="F:RNA uridylyltransferase activity"/>
    <property type="evidence" value="ECO:0007669"/>
    <property type="project" value="UniProtKB-EC"/>
</dbReference>
<dbReference type="PANTHER" id="PTHR12271:SF97">
    <property type="entry name" value="MITOCHONDRIAL EDITOSOME-LIKE COMPLEX ASSOCIATED TUTASE"/>
    <property type="match status" value="1"/>
</dbReference>
<dbReference type="GO" id="GO:0005739">
    <property type="term" value="C:mitochondrion"/>
    <property type="evidence" value="ECO:0007669"/>
    <property type="project" value="UniProtKB-ARBA"/>
</dbReference>
<dbReference type="AlphaFoldDB" id="A0AAW3AFY5"/>
<evidence type="ECO:0000313" key="5">
    <source>
        <dbReference type="Proteomes" id="UP001500131"/>
    </source>
</evidence>
<name>A0AAW3AFY5_9TRYP</name>
<sequence length="245" mass="27850">MGMENARLINACIPVVQFQSPTSGICGDLTIGNLGGVENSKILAEINRVIPDFYGVCVYLVKEWTKKCDVVAPDKSMLNSFTMTTMALMVLQELDLLPILLPTSTYSELTLPNTQRTLDTFQQPHVYEGIEQEDELPGEVVYFSFLCFVEYYSKFDFNNSTVNLMYPRRHRSLYAKIVKEHIEPLGVRRQKGWDTYLLGDHGDSVVHPPPSPFPQKSLEESMRHEVVQRQAGTAFVVEDFVNYVN</sequence>
<feature type="domain" description="Poly(A) RNA polymerase mitochondrial-like central palm" evidence="3">
    <location>
        <begin position="2"/>
        <end position="44"/>
    </location>
</feature>
<organism evidence="4 5">
    <name type="scientific">Leishmania lindenbergi</name>
    <dbReference type="NCBI Taxonomy" id="651832"/>
    <lineage>
        <taxon>Eukaryota</taxon>
        <taxon>Discoba</taxon>
        <taxon>Euglenozoa</taxon>
        <taxon>Kinetoplastea</taxon>
        <taxon>Metakinetoplastina</taxon>
        <taxon>Trypanosomatida</taxon>
        <taxon>Trypanosomatidae</taxon>
        <taxon>Leishmaniinae</taxon>
        <taxon>Leishmania</taxon>
    </lineage>
</organism>
<proteinExistence type="predicted"/>
<dbReference type="SUPFAM" id="SSF81631">
    <property type="entry name" value="PAP/OAS1 substrate-binding domain"/>
    <property type="match status" value="1"/>
</dbReference>
<dbReference type="Gene3D" id="1.10.1410.10">
    <property type="match status" value="1"/>
</dbReference>
<dbReference type="EC" id="2.7.7.52" evidence="1"/>
<dbReference type="GO" id="GO:0031123">
    <property type="term" value="P:RNA 3'-end processing"/>
    <property type="evidence" value="ECO:0007669"/>
    <property type="project" value="TreeGrafter"/>
</dbReference>
<dbReference type="InterPro" id="IPR043519">
    <property type="entry name" value="NT_sf"/>
</dbReference>
<evidence type="ECO:0000256" key="2">
    <source>
        <dbReference type="ARBA" id="ARBA00049105"/>
    </source>
</evidence>
<dbReference type="PANTHER" id="PTHR12271">
    <property type="entry name" value="POLY A POLYMERASE CID PAP -RELATED"/>
    <property type="match status" value="1"/>
</dbReference>
<dbReference type="EMBL" id="JBAMZK010000022">
    <property type="protein sequence ID" value="KAL0505734.1"/>
    <property type="molecule type" value="Genomic_DNA"/>
</dbReference>
<comment type="caution">
    <text evidence="4">The sequence shown here is derived from an EMBL/GenBank/DDBJ whole genome shotgun (WGS) entry which is preliminary data.</text>
</comment>
<dbReference type="Proteomes" id="UP001500131">
    <property type="component" value="Unassembled WGS sequence"/>
</dbReference>
<comment type="catalytic activity">
    <reaction evidence="2">
        <text>RNA(n) + UTP = RNA(n)-3'-uridine ribonucleotide + diphosphate</text>
        <dbReference type="Rhea" id="RHEA:14785"/>
        <dbReference type="Rhea" id="RHEA-COMP:14527"/>
        <dbReference type="Rhea" id="RHEA-COMP:17348"/>
        <dbReference type="ChEBI" id="CHEBI:33019"/>
        <dbReference type="ChEBI" id="CHEBI:46398"/>
        <dbReference type="ChEBI" id="CHEBI:140395"/>
        <dbReference type="ChEBI" id="CHEBI:173116"/>
        <dbReference type="EC" id="2.7.7.52"/>
    </reaction>
</comment>
<dbReference type="InterPro" id="IPR054708">
    <property type="entry name" value="MTPAP-like_central"/>
</dbReference>
<evidence type="ECO:0000259" key="3">
    <source>
        <dbReference type="Pfam" id="PF22600"/>
    </source>
</evidence>